<dbReference type="EMBL" id="WSEL01000009">
    <property type="protein sequence ID" value="MVQ32677.1"/>
    <property type="molecule type" value="Genomic_DNA"/>
</dbReference>
<gene>
    <name evidence="2" type="ORF">GON04_24690</name>
</gene>
<evidence type="ECO:0000313" key="2">
    <source>
        <dbReference type="EMBL" id="MVQ32677.1"/>
    </source>
</evidence>
<dbReference type="RefSeq" id="WP_157400609.1">
    <property type="nucleotide sequence ID" value="NZ_WSEL01000009.1"/>
</dbReference>
<accession>A0A6N8J0P9</accession>
<dbReference type="Proteomes" id="UP000469385">
    <property type="component" value="Unassembled WGS sequence"/>
</dbReference>
<proteinExistence type="predicted"/>
<evidence type="ECO:0000313" key="3">
    <source>
        <dbReference type="Proteomes" id="UP000469385"/>
    </source>
</evidence>
<evidence type="ECO:0000256" key="1">
    <source>
        <dbReference type="SAM" id="MobiDB-lite"/>
    </source>
</evidence>
<reference evidence="2 3" key="1">
    <citation type="submission" date="2019-12" db="EMBL/GenBank/DDBJ databases">
        <authorList>
            <person name="Huq M.A."/>
        </authorList>
    </citation>
    <scope>NUCLEOTIDE SEQUENCE [LARGE SCALE GENOMIC DNA]</scope>
    <source>
        <strain evidence="2 3">MAH-25</strain>
    </source>
</reference>
<organism evidence="2 3">
    <name type="scientific">Ramlibacter pinisoli</name>
    <dbReference type="NCBI Taxonomy" id="2682844"/>
    <lineage>
        <taxon>Bacteria</taxon>
        <taxon>Pseudomonadati</taxon>
        <taxon>Pseudomonadota</taxon>
        <taxon>Betaproteobacteria</taxon>
        <taxon>Burkholderiales</taxon>
        <taxon>Comamonadaceae</taxon>
        <taxon>Ramlibacter</taxon>
    </lineage>
</organism>
<protein>
    <submittedName>
        <fullName evidence="2">Uncharacterized protein</fullName>
    </submittedName>
</protein>
<keyword evidence="3" id="KW-1185">Reference proteome</keyword>
<comment type="caution">
    <text evidence="2">The sequence shown here is derived from an EMBL/GenBank/DDBJ whole genome shotgun (WGS) entry which is preliminary data.</text>
</comment>
<name>A0A6N8J0P9_9BURK</name>
<dbReference type="AlphaFoldDB" id="A0A6N8J0P9"/>
<feature type="region of interest" description="Disordered" evidence="1">
    <location>
        <begin position="42"/>
        <end position="92"/>
    </location>
</feature>
<sequence length="92" mass="9400">MGPADPDDGLIIPAVVFPTGPIIQGGVPAVAQGVTTVPVQGTPLPPVDGTRAMGAAPAADWRTMPPSRGYPNGVPELRPEFLQPVSPERPSP</sequence>